<comment type="caution">
    <text evidence="3">The sequence shown here is derived from an EMBL/GenBank/DDBJ whole genome shotgun (WGS) entry which is preliminary data.</text>
</comment>
<dbReference type="PANTHER" id="PTHR35526">
    <property type="entry name" value="ANTI-SIGMA-F FACTOR RSBW-RELATED"/>
    <property type="match status" value="1"/>
</dbReference>
<evidence type="ECO:0000259" key="2">
    <source>
        <dbReference type="PROSITE" id="PS50801"/>
    </source>
</evidence>
<evidence type="ECO:0000313" key="4">
    <source>
        <dbReference type="Proteomes" id="UP000312512"/>
    </source>
</evidence>
<dbReference type="Pfam" id="PF13581">
    <property type="entry name" value="HATPase_c_2"/>
    <property type="match status" value="1"/>
</dbReference>
<keyword evidence="1" id="KW-0808">Transferase</keyword>
<dbReference type="InterPro" id="IPR050267">
    <property type="entry name" value="Anti-sigma-factor_SerPK"/>
</dbReference>
<dbReference type="InterPro" id="IPR003594">
    <property type="entry name" value="HATPase_dom"/>
</dbReference>
<dbReference type="InterPro" id="IPR002645">
    <property type="entry name" value="STAS_dom"/>
</dbReference>
<dbReference type="Pfam" id="PF01740">
    <property type="entry name" value="STAS"/>
    <property type="match status" value="1"/>
</dbReference>
<sequence>MTRDRPTGGPPPASGGGPRAEAPAVEQPFDGQSLYVLRATLEAHAIQAGLPEGRTADLVLAVHELATNVVLHGSGAGTVRMWIADGSLECHVADPAATSPRAGVPGWPYEHGHGLWVVRALGDAHTVSSGPEGTVATVAFALPRPQRPPFRMARDDGAGRTTLRLYGSLDRRAALDLVNAVHAELTGHAATGHAEFGGGPPRRLVLDLTGMTSWDSDGIAALLTAQEHVNAAPGTVLILSGAAGEFRRRLDLLSLTSLTYEDPAD</sequence>
<evidence type="ECO:0000313" key="3">
    <source>
        <dbReference type="EMBL" id="KAB8195457.1"/>
    </source>
</evidence>
<feature type="domain" description="STAS" evidence="2">
    <location>
        <begin position="159"/>
        <end position="265"/>
    </location>
</feature>
<name>A0A5C4WNW7_9ACTN</name>
<dbReference type="InterPro" id="IPR036890">
    <property type="entry name" value="HATPase_C_sf"/>
</dbReference>
<dbReference type="EMBL" id="VDLX02000004">
    <property type="protein sequence ID" value="KAB8195457.1"/>
    <property type="molecule type" value="Genomic_DNA"/>
</dbReference>
<dbReference type="SUPFAM" id="SSF55874">
    <property type="entry name" value="ATPase domain of HSP90 chaperone/DNA topoisomerase II/histidine kinase"/>
    <property type="match status" value="1"/>
</dbReference>
<dbReference type="PROSITE" id="PS50801">
    <property type="entry name" value="STAS"/>
    <property type="match status" value="1"/>
</dbReference>
<dbReference type="CDD" id="cd07043">
    <property type="entry name" value="STAS_anti-anti-sigma_factors"/>
    <property type="match status" value="1"/>
</dbReference>
<keyword evidence="1" id="KW-0723">Serine/threonine-protein kinase</keyword>
<dbReference type="AlphaFoldDB" id="A0A5C4WNW7"/>
<dbReference type="RefSeq" id="WP_139630896.1">
    <property type="nucleotide sequence ID" value="NZ_VDLX02000004.1"/>
</dbReference>
<dbReference type="PANTHER" id="PTHR35526:SF3">
    <property type="entry name" value="ANTI-SIGMA-F FACTOR RSBW"/>
    <property type="match status" value="1"/>
</dbReference>
<evidence type="ECO:0000256" key="1">
    <source>
        <dbReference type="ARBA" id="ARBA00022527"/>
    </source>
</evidence>
<protein>
    <recommendedName>
        <fullName evidence="2">STAS domain-containing protein</fullName>
    </recommendedName>
</protein>
<accession>A0A5C4WNW7</accession>
<dbReference type="SUPFAM" id="SSF52091">
    <property type="entry name" value="SpoIIaa-like"/>
    <property type="match status" value="1"/>
</dbReference>
<keyword evidence="1" id="KW-0418">Kinase</keyword>
<dbReference type="GO" id="GO:0004674">
    <property type="term" value="F:protein serine/threonine kinase activity"/>
    <property type="evidence" value="ECO:0007669"/>
    <property type="project" value="UniProtKB-KW"/>
</dbReference>
<dbReference type="InterPro" id="IPR036513">
    <property type="entry name" value="STAS_dom_sf"/>
</dbReference>
<dbReference type="Proteomes" id="UP000312512">
    <property type="component" value="Unassembled WGS sequence"/>
</dbReference>
<keyword evidence="4" id="KW-1185">Reference proteome</keyword>
<organism evidence="3 4">
    <name type="scientific">Nonomuraea phyllanthi</name>
    <dbReference type="NCBI Taxonomy" id="2219224"/>
    <lineage>
        <taxon>Bacteria</taxon>
        <taxon>Bacillati</taxon>
        <taxon>Actinomycetota</taxon>
        <taxon>Actinomycetes</taxon>
        <taxon>Streptosporangiales</taxon>
        <taxon>Streptosporangiaceae</taxon>
        <taxon>Nonomuraea</taxon>
    </lineage>
</organism>
<dbReference type="OrthoDB" id="4350801at2"/>
<proteinExistence type="predicted"/>
<dbReference type="Gene3D" id="3.30.750.24">
    <property type="entry name" value="STAS domain"/>
    <property type="match status" value="1"/>
</dbReference>
<gene>
    <name evidence="3" type="ORF">FH608_014085</name>
</gene>
<dbReference type="Gene3D" id="3.30.565.10">
    <property type="entry name" value="Histidine kinase-like ATPase, C-terminal domain"/>
    <property type="match status" value="1"/>
</dbReference>
<dbReference type="CDD" id="cd16936">
    <property type="entry name" value="HATPase_RsbW-like"/>
    <property type="match status" value="1"/>
</dbReference>
<reference evidence="3 4" key="1">
    <citation type="submission" date="2019-10" db="EMBL/GenBank/DDBJ databases">
        <title>Nonomuraea sp. nov., isolated from Phyllanthus amarus.</title>
        <authorList>
            <person name="Klykleung N."/>
            <person name="Tanasupawat S."/>
        </authorList>
    </citation>
    <scope>NUCLEOTIDE SEQUENCE [LARGE SCALE GENOMIC DNA]</scope>
    <source>
        <strain evidence="3 4">PA1-10</strain>
    </source>
</reference>